<accession>A0A0P0YCJ7</accession>
<evidence type="ECO:0000313" key="2">
    <source>
        <dbReference type="Proteomes" id="UP000059680"/>
    </source>
</evidence>
<dbReference type="Proteomes" id="UP000059680">
    <property type="component" value="Chromosome 12"/>
</dbReference>
<sequence length="159" mass="17463">MLRRRGLLLVFVVVCFGGGGWLLPASRAMPLCTDSRPPVALNKTLAFCAYARGSSSCCDAAADATLQKQFDAFNVSDASCAALLKPILCAVPSSFPCFLLSSPHAHRGPRHTPVRRFASLEWITCSRFGLPCLFLFSYYTSTVLFIHVKKKTEILIIHH</sequence>
<gene>
    <name evidence="1" type="ordered locus">Os12g0639600</name>
    <name evidence="1" type="ORF">OSNPB_120639600</name>
</gene>
<organism evidence="1 2">
    <name type="scientific">Oryza sativa subsp. japonica</name>
    <name type="common">Rice</name>
    <dbReference type="NCBI Taxonomy" id="39947"/>
    <lineage>
        <taxon>Eukaryota</taxon>
        <taxon>Viridiplantae</taxon>
        <taxon>Streptophyta</taxon>
        <taxon>Embryophyta</taxon>
        <taxon>Tracheophyta</taxon>
        <taxon>Spermatophyta</taxon>
        <taxon>Magnoliopsida</taxon>
        <taxon>Liliopsida</taxon>
        <taxon>Poales</taxon>
        <taxon>Poaceae</taxon>
        <taxon>BOP clade</taxon>
        <taxon>Oryzoideae</taxon>
        <taxon>Oryzeae</taxon>
        <taxon>Oryzinae</taxon>
        <taxon>Oryza</taxon>
        <taxon>Oryza sativa</taxon>
    </lineage>
</organism>
<dbReference type="ExpressionAtlas" id="A0A0P0YCJ7">
    <property type="expression patterns" value="baseline and differential"/>
</dbReference>
<reference evidence="1 2" key="3">
    <citation type="journal article" date="2013" name="Rice">
        <title>Improvement of the Oryza sativa Nipponbare reference genome using next generation sequence and optical map data.</title>
        <authorList>
            <person name="Kawahara Y."/>
            <person name="de la Bastide M."/>
            <person name="Hamilton J.P."/>
            <person name="Kanamori H."/>
            <person name="McCombie W.R."/>
            <person name="Ouyang S."/>
            <person name="Schwartz D.C."/>
            <person name="Tanaka T."/>
            <person name="Wu J."/>
            <person name="Zhou S."/>
            <person name="Childs K.L."/>
            <person name="Davidson R.M."/>
            <person name="Lin H."/>
            <person name="Quesada-Ocampo L."/>
            <person name="Vaillancourt B."/>
            <person name="Sakai H."/>
            <person name="Lee S.S."/>
            <person name="Kim J."/>
            <person name="Numa H."/>
            <person name="Itoh T."/>
            <person name="Buell C.R."/>
            <person name="Matsumoto T."/>
        </authorList>
    </citation>
    <scope>NUCLEOTIDE SEQUENCE [LARGE SCALE GENOMIC DNA]</scope>
    <source>
        <strain evidence="2">cv. Nipponbare</strain>
    </source>
</reference>
<proteinExistence type="evidence at protein level"/>
<protein>
    <submittedName>
        <fullName evidence="1">Os12g0639600 protein</fullName>
    </submittedName>
</protein>
<evidence type="ECO:0007829" key="3">
    <source>
        <dbReference type="PeptideAtlas" id="A0A0P0YCJ7"/>
    </source>
</evidence>
<reference evidence="1 2" key="2">
    <citation type="journal article" date="2013" name="Plant Cell Physiol.">
        <title>Rice Annotation Project Database (RAP-DB): an integrative and interactive database for rice genomics.</title>
        <authorList>
            <person name="Sakai H."/>
            <person name="Lee S.S."/>
            <person name="Tanaka T."/>
            <person name="Numa H."/>
            <person name="Kim J."/>
            <person name="Kawahara Y."/>
            <person name="Wakimoto H."/>
            <person name="Yang C.C."/>
            <person name="Iwamoto M."/>
            <person name="Abe T."/>
            <person name="Yamada Y."/>
            <person name="Muto A."/>
            <person name="Inokuchi H."/>
            <person name="Ikemura T."/>
            <person name="Matsumoto T."/>
            <person name="Sasaki T."/>
            <person name="Itoh T."/>
        </authorList>
    </citation>
    <scope>NUCLEOTIDE SEQUENCE [LARGE SCALE GENOMIC DNA]</scope>
    <source>
        <strain evidence="2">cv. Nipponbare</strain>
    </source>
</reference>
<reference evidence="2" key="1">
    <citation type="journal article" date="2005" name="Nature">
        <title>The map-based sequence of the rice genome.</title>
        <authorList>
            <consortium name="International rice genome sequencing project (IRGSP)"/>
            <person name="Matsumoto T."/>
            <person name="Wu J."/>
            <person name="Kanamori H."/>
            <person name="Katayose Y."/>
            <person name="Fujisawa M."/>
            <person name="Namiki N."/>
            <person name="Mizuno H."/>
            <person name="Yamamoto K."/>
            <person name="Antonio B.A."/>
            <person name="Baba T."/>
            <person name="Sakata K."/>
            <person name="Nagamura Y."/>
            <person name="Aoki H."/>
            <person name="Arikawa K."/>
            <person name="Arita K."/>
            <person name="Bito T."/>
            <person name="Chiden Y."/>
            <person name="Fujitsuka N."/>
            <person name="Fukunaka R."/>
            <person name="Hamada M."/>
            <person name="Harada C."/>
            <person name="Hayashi A."/>
            <person name="Hijishita S."/>
            <person name="Honda M."/>
            <person name="Hosokawa S."/>
            <person name="Ichikawa Y."/>
            <person name="Idonuma A."/>
            <person name="Iijima M."/>
            <person name="Ikeda M."/>
            <person name="Ikeno M."/>
            <person name="Ito K."/>
            <person name="Ito S."/>
            <person name="Ito T."/>
            <person name="Ito Y."/>
            <person name="Ito Y."/>
            <person name="Iwabuchi A."/>
            <person name="Kamiya K."/>
            <person name="Karasawa W."/>
            <person name="Kurita K."/>
            <person name="Katagiri S."/>
            <person name="Kikuta A."/>
            <person name="Kobayashi H."/>
            <person name="Kobayashi N."/>
            <person name="Machita K."/>
            <person name="Maehara T."/>
            <person name="Masukawa M."/>
            <person name="Mizubayashi T."/>
            <person name="Mukai Y."/>
            <person name="Nagasaki H."/>
            <person name="Nagata Y."/>
            <person name="Naito S."/>
            <person name="Nakashima M."/>
            <person name="Nakama Y."/>
            <person name="Nakamichi Y."/>
            <person name="Nakamura M."/>
            <person name="Meguro A."/>
            <person name="Negishi M."/>
            <person name="Ohta I."/>
            <person name="Ohta T."/>
            <person name="Okamoto M."/>
            <person name="Ono N."/>
            <person name="Saji S."/>
            <person name="Sakaguchi M."/>
            <person name="Sakai K."/>
            <person name="Shibata M."/>
            <person name="Shimokawa T."/>
            <person name="Song J."/>
            <person name="Takazaki Y."/>
            <person name="Terasawa K."/>
            <person name="Tsugane M."/>
            <person name="Tsuji K."/>
            <person name="Ueda S."/>
            <person name="Waki K."/>
            <person name="Yamagata H."/>
            <person name="Yamamoto M."/>
            <person name="Yamamoto S."/>
            <person name="Yamane H."/>
            <person name="Yoshiki S."/>
            <person name="Yoshihara R."/>
            <person name="Yukawa K."/>
            <person name="Zhong H."/>
            <person name="Yano M."/>
            <person name="Yuan Q."/>
            <person name="Ouyang S."/>
            <person name="Liu J."/>
            <person name="Jones K.M."/>
            <person name="Gansberger K."/>
            <person name="Moffat K."/>
            <person name="Hill J."/>
            <person name="Bera J."/>
            <person name="Fadrosh D."/>
            <person name="Jin S."/>
            <person name="Johri S."/>
            <person name="Kim M."/>
            <person name="Overton L."/>
            <person name="Reardon M."/>
            <person name="Tsitrin T."/>
            <person name="Vuong H."/>
            <person name="Weaver B."/>
            <person name="Ciecko A."/>
            <person name="Tallon L."/>
            <person name="Jackson J."/>
            <person name="Pai G."/>
            <person name="Aken S.V."/>
            <person name="Utterback T."/>
            <person name="Reidmuller S."/>
            <person name="Feldblyum T."/>
            <person name="Hsiao J."/>
            <person name="Zismann V."/>
            <person name="Iobst S."/>
            <person name="de Vazeille A.R."/>
            <person name="Buell C.R."/>
            <person name="Ying K."/>
            <person name="Li Y."/>
            <person name="Lu T."/>
            <person name="Huang Y."/>
            <person name="Zhao Q."/>
            <person name="Feng Q."/>
            <person name="Zhang L."/>
            <person name="Zhu J."/>
            <person name="Weng Q."/>
            <person name="Mu J."/>
            <person name="Lu Y."/>
            <person name="Fan D."/>
            <person name="Liu Y."/>
            <person name="Guan J."/>
            <person name="Zhang Y."/>
            <person name="Yu S."/>
            <person name="Liu X."/>
            <person name="Zhang Y."/>
            <person name="Hong G."/>
            <person name="Han B."/>
            <person name="Choisne N."/>
            <person name="Demange N."/>
            <person name="Orjeda G."/>
            <person name="Samain S."/>
            <person name="Cattolico L."/>
            <person name="Pelletier E."/>
            <person name="Couloux A."/>
            <person name="Segurens B."/>
            <person name="Wincker P."/>
            <person name="D'Hont A."/>
            <person name="Scarpelli C."/>
            <person name="Weissenbach J."/>
            <person name="Salanoubat M."/>
            <person name="Quetier F."/>
            <person name="Yu Y."/>
            <person name="Kim H.R."/>
            <person name="Rambo T."/>
            <person name="Currie J."/>
            <person name="Collura K."/>
            <person name="Luo M."/>
            <person name="Yang T."/>
            <person name="Ammiraju J.S.S."/>
            <person name="Engler F."/>
            <person name="Soderlund C."/>
            <person name="Wing R.A."/>
            <person name="Palmer L.E."/>
            <person name="de la Bastide M."/>
            <person name="Spiegel L."/>
            <person name="Nascimento L."/>
            <person name="Zutavern T."/>
            <person name="O'Shaughnessy A."/>
            <person name="Dike S."/>
            <person name="Dedhia N."/>
            <person name="Preston R."/>
            <person name="Balija V."/>
            <person name="McCombie W.R."/>
            <person name="Chow T."/>
            <person name="Chen H."/>
            <person name="Chung M."/>
            <person name="Chen C."/>
            <person name="Shaw J."/>
            <person name="Wu H."/>
            <person name="Hsiao K."/>
            <person name="Chao Y."/>
            <person name="Chu M."/>
            <person name="Cheng C."/>
            <person name="Hour A."/>
            <person name="Lee P."/>
            <person name="Lin S."/>
            <person name="Lin Y."/>
            <person name="Liou J."/>
            <person name="Liu S."/>
            <person name="Hsing Y."/>
            <person name="Raghuvanshi S."/>
            <person name="Mohanty A."/>
            <person name="Bharti A.K."/>
            <person name="Gaur A."/>
            <person name="Gupta V."/>
            <person name="Kumar D."/>
            <person name="Ravi V."/>
            <person name="Vij S."/>
            <person name="Kapur A."/>
            <person name="Khurana P."/>
            <person name="Khurana P."/>
            <person name="Khurana J.P."/>
            <person name="Tyagi A.K."/>
            <person name="Gaikwad K."/>
            <person name="Singh A."/>
            <person name="Dalal V."/>
            <person name="Srivastava S."/>
            <person name="Dixit A."/>
            <person name="Pal A.K."/>
            <person name="Ghazi I.A."/>
            <person name="Yadav M."/>
            <person name="Pandit A."/>
            <person name="Bhargava A."/>
            <person name="Sureshbabu K."/>
            <person name="Batra K."/>
            <person name="Sharma T.R."/>
            <person name="Mohapatra T."/>
            <person name="Singh N.K."/>
            <person name="Messing J."/>
            <person name="Nelson A.B."/>
            <person name="Fuks G."/>
            <person name="Kavchok S."/>
            <person name="Keizer G."/>
            <person name="Linton E."/>
            <person name="Llaca V."/>
            <person name="Song R."/>
            <person name="Tanyolac B."/>
            <person name="Young S."/>
            <person name="Ho-Il K."/>
            <person name="Hahn J.H."/>
            <person name="Sangsakoo G."/>
            <person name="Vanavichit A."/>
            <person name="de Mattos Luiz.A.T."/>
            <person name="Zimmer P.D."/>
            <person name="Malone G."/>
            <person name="Dellagostin O."/>
            <person name="de Oliveira A.C."/>
            <person name="Bevan M."/>
            <person name="Bancroft I."/>
            <person name="Minx P."/>
            <person name="Cordum H."/>
            <person name="Wilson R."/>
            <person name="Cheng Z."/>
            <person name="Jin W."/>
            <person name="Jiang J."/>
            <person name="Leong S.A."/>
            <person name="Iwama H."/>
            <person name="Gojobori T."/>
            <person name="Itoh T."/>
            <person name="Niimura Y."/>
            <person name="Fujii Y."/>
            <person name="Habara T."/>
            <person name="Sakai H."/>
            <person name="Sato Y."/>
            <person name="Wilson G."/>
            <person name="Kumar K."/>
            <person name="McCouch S."/>
            <person name="Juretic N."/>
            <person name="Hoen D."/>
            <person name="Wright S."/>
            <person name="Bruskiewich R."/>
            <person name="Bureau T."/>
            <person name="Miyao A."/>
            <person name="Hirochika H."/>
            <person name="Nishikawa T."/>
            <person name="Kadowaki K."/>
            <person name="Sugiura M."/>
            <person name="Burr B."/>
            <person name="Sasaki T."/>
        </authorList>
    </citation>
    <scope>NUCLEOTIDE SEQUENCE [LARGE SCALE GENOMIC DNA]</scope>
    <source>
        <strain evidence="2">cv. Nipponbare</strain>
    </source>
</reference>
<dbReference type="EMBL" id="AP014968">
    <property type="protein sequence ID" value="BAT18291.1"/>
    <property type="molecule type" value="Genomic_DNA"/>
</dbReference>
<dbReference type="AlphaFoldDB" id="A0A0P0YCJ7"/>
<dbReference type="Gramene" id="Os12t0639600-01">
    <property type="protein sequence ID" value="Os12t0639600-01"/>
    <property type="gene ID" value="Os12g0639600"/>
</dbReference>
<keyword evidence="2" id="KW-1185">Reference proteome</keyword>
<evidence type="ECO:0007829" key="4">
    <source>
        <dbReference type="ProteomicsDB" id="A0A0P0YCJ7"/>
    </source>
</evidence>
<evidence type="ECO:0000313" key="1">
    <source>
        <dbReference type="EMBL" id="BAT18291.1"/>
    </source>
</evidence>
<name>A0A0P0YCJ7_ORYSJ</name>
<keyword evidence="3 4" id="KW-1267">Proteomics identification</keyword>